<feature type="repeat" description="ANK" evidence="3">
    <location>
        <begin position="165"/>
        <end position="197"/>
    </location>
</feature>
<keyword evidence="2 3" id="KW-0040">ANK repeat</keyword>
<dbReference type="InterPro" id="IPR002523">
    <property type="entry name" value="MgTranspt_CorA/ZnTranspt_ZntB"/>
</dbReference>
<evidence type="ECO:0000256" key="2">
    <source>
        <dbReference type="ARBA" id="ARBA00023043"/>
    </source>
</evidence>
<dbReference type="Pfam" id="PF01544">
    <property type="entry name" value="CorA"/>
    <property type="match status" value="1"/>
</dbReference>
<feature type="repeat" description="ANK" evidence="3">
    <location>
        <begin position="200"/>
        <end position="222"/>
    </location>
</feature>
<feature type="compositionally biased region" description="Basic and acidic residues" evidence="4">
    <location>
        <begin position="733"/>
        <end position="755"/>
    </location>
</feature>
<dbReference type="InterPro" id="IPR036770">
    <property type="entry name" value="Ankyrin_rpt-contain_sf"/>
</dbReference>
<evidence type="ECO:0000256" key="4">
    <source>
        <dbReference type="SAM" id="MobiDB-lite"/>
    </source>
</evidence>
<name>A0A8H4KQJ1_9HYPO</name>
<dbReference type="PROSITE" id="PS50297">
    <property type="entry name" value="ANK_REP_REGION"/>
    <property type="match status" value="7"/>
</dbReference>
<keyword evidence="7" id="KW-1185">Reference proteome</keyword>
<sequence length="1168" mass="131470">MASSSIRSPDVRTRAHFETLAEPGFEVAAANLAEPAEITEDADTVASTGNQSISDTDKENSLHGLLQSLDDNKTDLAELDTLLETITDEQINSPDENGQTPLHIAASRGLGKTVERLLAAGARRSITWNDNLERQPLHYACRKGNGNIVKKLLENEADIEAKGFQGKTPLLEACWTGHLNVVKVLLAQNPSANVNAVDVDGWSPLFMAAYRGHEEVVKCLLSETHLNLDVKESIDGFSALHIAAYHGYEGIVAALLQKGADHKSQDHEKWTPLHASTKKQSLLSMKELLTLKPEKLAEILDIPENEGYTPLLSASEDGFAEGVDLLIKAGAKINARSGSKSTALIEASRWNHESTVRVLLNSTLVDVNCADENGQTALHLASMQKSDAIARLFLSREVNVYAANNDGQTPLVCAFEANGEGETTRCIAEYIGISGPDDERNEALLWAAEKSERHAIVTWILSNIDLDVDGSERHAKSKWSPIEWASYRALPRILLLLLSSSHPGFINRQMIESAKSLHKLQQAREEQAREEKLGPSTSFIKGKIVKESSGKPKAIDIQPNSAMENRNLVNDILQDPSMFQINMGSEITEHSKPSDFCKEVSREFDATIVHMYRDEERLPCLRRIRTVEEVLYGKGPKELMKQANESLKNIVEKTIKTNSAGLSKQLEFMDSSPDLVWIQLPQTNIAWMEDILIAIMEQEDYSESLQNSVWAFLRDSWVEVPDRKSRSRTMRPRVLERSQDNKRKEERGQSTETKQKSKKEKNTLSAIYVRVMPQFCFKDSADLMKMPYLCFSTQHEGDDNDQRSFDNPYTSTVMTFHQTVRQRRERLKEAYSTSAIHEFLTLDEWYYRFETEEDQAERQHRNKTQIITKSLNRRGIQTDKWRLLRVNQLWVWILDEKWLITATNDPIDDDEDTLCEGVLGHLDKLVKARGSASQPGTPKALSRLIVDYCIGCYDRRPKEQNAVSRSGGSHCNRECVSIREIFSNEINKLGRERTELIDIFGSQPGAKHSRKQRPPLTASELEETSWKSESLSCDIKDVQDELNMLKSVVNHQNAVLEKLVSRPKSDKDQELSTGYILNDLEEMDKLTSRIQSAVDAARSLQQGQEAVRQGRIFMIFTATTIIFVTPTFILVFAIRFRCGILSEDSLLDVSGHFSYIFLRLLANGGACL</sequence>
<dbReference type="EMBL" id="JAADJG010000125">
    <property type="protein sequence ID" value="KAF4454415.1"/>
    <property type="molecule type" value="Genomic_DNA"/>
</dbReference>
<feature type="repeat" description="ANK" evidence="3">
    <location>
        <begin position="132"/>
        <end position="164"/>
    </location>
</feature>
<feature type="region of interest" description="Disordered" evidence="4">
    <location>
        <begin position="723"/>
        <end position="759"/>
    </location>
</feature>
<dbReference type="SMART" id="SM00248">
    <property type="entry name" value="ANK"/>
    <property type="match status" value="12"/>
</dbReference>
<keyword evidence="5" id="KW-0472">Membrane</keyword>
<feature type="transmembrane region" description="Helical" evidence="5">
    <location>
        <begin position="1112"/>
        <end position="1134"/>
    </location>
</feature>
<keyword evidence="5" id="KW-1133">Transmembrane helix</keyword>
<comment type="caution">
    <text evidence="6">The sequence shown here is derived from an EMBL/GenBank/DDBJ whole genome shotgun (WGS) entry which is preliminary data.</text>
</comment>
<feature type="repeat" description="ANK" evidence="3">
    <location>
        <begin position="97"/>
        <end position="122"/>
    </location>
</feature>
<evidence type="ECO:0000256" key="1">
    <source>
        <dbReference type="ARBA" id="ARBA00022737"/>
    </source>
</evidence>
<dbReference type="Pfam" id="PF12796">
    <property type="entry name" value="Ank_2"/>
    <property type="match status" value="3"/>
</dbReference>
<dbReference type="PANTHER" id="PTHR24198">
    <property type="entry name" value="ANKYRIN REPEAT AND PROTEIN KINASE DOMAIN-CONTAINING PROTEIN"/>
    <property type="match status" value="1"/>
</dbReference>
<evidence type="ECO:0000313" key="6">
    <source>
        <dbReference type="EMBL" id="KAF4454415.1"/>
    </source>
</evidence>
<dbReference type="Pfam" id="PF00023">
    <property type="entry name" value="Ank"/>
    <property type="match status" value="1"/>
</dbReference>
<gene>
    <name evidence="6" type="ORF">F53441_3041</name>
</gene>
<dbReference type="PROSITE" id="PS50088">
    <property type="entry name" value="ANK_REPEAT"/>
    <property type="match status" value="7"/>
</dbReference>
<dbReference type="AlphaFoldDB" id="A0A8H4KQJ1"/>
<feature type="repeat" description="ANK" evidence="3">
    <location>
        <begin position="235"/>
        <end position="267"/>
    </location>
</feature>
<protein>
    <submittedName>
        <fullName evidence="6">1-alkyl-2-acetylglycerophosphocholine esterase</fullName>
    </submittedName>
</protein>
<dbReference type="Gene3D" id="1.25.40.20">
    <property type="entry name" value="Ankyrin repeat-containing domain"/>
    <property type="match status" value="4"/>
</dbReference>
<evidence type="ECO:0000256" key="3">
    <source>
        <dbReference type="PROSITE-ProRule" id="PRU00023"/>
    </source>
</evidence>
<dbReference type="OrthoDB" id="341259at2759"/>
<dbReference type="InterPro" id="IPR002110">
    <property type="entry name" value="Ankyrin_rpt"/>
</dbReference>
<keyword evidence="1" id="KW-0677">Repeat</keyword>
<dbReference type="GO" id="GO:0016020">
    <property type="term" value="C:membrane"/>
    <property type="evidence" value="ECO:0007669"/>
    <property type="project" value="InterPro"/>
</dbReference>
<reference evidence="6" key="1">
    <citation type="submission" date="2020-01" db="EMBL/GenBank/DDBJ databases">
        <title>Identification and distribution of gene clusters putatively required for synthesis of sphingolipid metabolism inhibitors in phylogenetically diverse species of the filamentous fungus Fusarium.</title>
        <authorList>
            <person name="Kim H.-S."/>
            <person name="Busman M."/>
            <person name="Brown D.W."/>
            <person name="Divon H."/>
            <person name="Uhlig S."/>
            <person name="Proctor R.H."/>
        </authorList>
    </citation>
    <scope>NUCLEOTIDE SEQUENCE</scope>
    <source>
        <strain evidence="6">NRRL 53441</strain>
    </source>
</reference>
<feature type="region of interest" description="Disordered" evidence="4">
    <location>
        <begin position="1001"/>
        <end position="1021"/>
    </location>
</feature>
<feature type="region of interest" description="Disordered" evidence="4">
    <location>
        <begin position="40"/>
        <end position="59"/>
    </location>
</feature>
<evidence type="ECO:0000256" key="5">
    <source>
        <dbReference type="SAM" id="Phobius"/>
    </source>
</evidence>
<dbReference type="SUPFAM" id="SSF48403">
    <property type="entry name" value="Ankyrin repeat"/>
    <property type="match status" value="2"/>
</dbReference>
<keyword evidence="5" id="KW-0812">Transmembrane</keyword>
<feature type="repeat" description="ANK" evidence="3">
    <location>
        <begin position="306"/>
        <end position="338"/>
    </location>
</feature>
<dbReference type="PANTHER" id="PTHR24198:SF165">
    <property type="entry name" value="ANKYRIN REPEAT-CONTAINING PROTEIN-RELATED"/>
    <property type="match status" value="1"/>
</dbReference>
<organism evidence="6 7">
    <name type="scientific">Fusarium austroafricanum</name>
    <dbReference type="NCBI Taxonomy" id="2364996"/>
    <lineage>
        <taxon>Eukaryota</taxon>
        <taxon>Fungi</taxon>
        <taxon>Dikarya</taxon>
        <taxon>Ascomycota</taxon>
        <taxon>Pezizomycotina</taxon>
        <taxon>Sordariomycetes</taxon>
        <taxon>Hypocreomycetidae</taxon>
        <taxon>Hypocreales</taxon>
        <taxon>Nectriaceae</taxon>
        <taxon>Fusarium</taxon>
        <taxon>Fusarium concolor species complex</taxon>
    </lineage>
</organism>
<feature type="repeat" description="ANK" evidence="3">
    <location>
        <begin position="373"/>
        <end position="405"/>
    </location>
</feature>
<dbReference type="GO" id="GO:0046873">
    <property type="term" value="F:metal ion transmembrane transporter activity"/>
    <property type="evidence" value="ECO:0007669"/>
    <property type="project" value="InterPro"/>
</dbReference>
<feature type="compositionally biased region" description="Polar residues" evidence="4">
    <location>
        <begin position="45"/>
        <end position="54"/>
    </location>
</feature>
<proteinExistence type="predicted"/>
<evidence type="ECO:0000313" key="7">
    <source>
        <dbReference type="Proteomes" id="UP000605986"/>
    </source>
</evidence>
<accession>A0A8H4KQJ1</accession>
<dbReference type="Proteomes" id="UP000605986">
    <property type="component" value="Unassembled WGS sequence"/>
</dbReference>